<dbReference type="InterPro" id="IPR017978">
    <property type="entry name" value="GPCR_3_C"/>
</dbReference>
<keyword evidence="7 11" id="KW-0472">Membrane</keyword>
<dbReference type="AlphaFoldDB" id="G3UKT2"/>
<organism evidence="13 14">
    <name type="scientific">Loxodonta africana</name>
    <name type="common">African elephant</name>
    <dbReference type="NCBI Taxonomy" id="9785"/>
    <lineage>
        <taxon>Eukaryota</taxon>
        <taxon>Metazoa</taxon>
        <taxon>Chordata</taxon>
        <taxon>Craniata</taxon>
        <taxon>Vertebrata</taxon>
        <taxon>Euteleostomi</taxon>
        <taxon>Mammalia</taxon>
        <taxon>Eutheria</taxon>
        <taxon>Afrotheria</taxon>
        <taxon>Proboscidea</taxon>
        <taxon>Elephantidae</taxon>
        <taxon>Loxodonta</taxon>
    </lineage>
</organism>
<dbReference type="HOGENOM" id="CLU_005389_5_0_1"/>
<dbReference type="Ensembl" id="ENSLAFT00000032639.1">
    <property type="protein sequence ID" value="ENSLAFP00000028441.1"/>
    <property type="gene ID" value="ENSLAFG00000032540.1"/>
</dbReference>
<evidence type="ECO:0000256" key="8">
    <source>
        <dbReference type="ARBA" id="ARBA00023170"/>
    </source>
</evidence>
<keyword evidence="8" id="KW-0675">Receptor</keyword>
<feature type="transmembrane region" description="Helical" evidence="11">
    <location>
        <begin position="439"/>
        <end position="459"/>
    </location>
</feature>
<keyword evidence="9" id="KW-0325">Glycoprotein</keyword>
<accession>G3UKT2</accession>
<evidence type="ECO:0000256" key="1">
    <source>
        <dbReference type="ARBA" id="ARBA00004651"/>
    </source>
</evidence>
<keyword evidence="10" id="KW-0807">Transducer</keyword>
<proteinExistence type="predicted"/>
<evidence type="ECO:0000313" key="14">
    <source>
        <dbReference type="Proteomes" id="UP000007646"/>
    </source>
</evidence>
<keyword evidence="2" id="KW-1003">Cell membrane</keyword>
<evidence type="ECO:0000256" key="9">
    <source>
        <dbReference type="ARBA" id="ARBA00023180"/>
    </source>
</evidence>
<evidence type="ECO:0000256" key="3">
    <source>
        <dbReference type="ARBA" id="ARBA00022692"/>
    </source>
</evidence>
<evidence type="ECO:0000256" key="11">
    <source>
        <dbReference type="SAM" id="Phobius"/>
    </source>
</evidence>
<dbReference type="InterPro" id="IPR038550">
    <property type="entry name" value="GPCR_3_9-Cys_sf"/>
</dbReference>
<dbReference type="InterPro" id="IPR028082">
    <property type="entry name" value="Peripla_BP_I"/>
</dbReference>
<reference evidence="13" key="3">
    <citation type="submission" date="2025-09" db="UniProtKB">
        <authorList>
            <consortium name="Ensembl"/>
        </authorList>
    </citation>
    <scope>IDENTIFICATION</scope>
    <source>
        <strain evidence="13">Isolate ISIS603380</strain>
    </source>
</reference>
<dbReference type="GO" id="GO:0004930">
    <property type="term" value="F:G protein-coupled receptor activity"/>
    <property type="evidence" value="ECO:0007669"/>
    <property type="project" value="UniProtKB-KW"/>
</dbReference>
<feature type="transmembrane region" description="Helical" evidence="11">
    <location>
        <begin position="471"/>
        <end position="491"/>
    </location>
</feature>
<feature type="transmembrane region" description="Helical" evidence="11">
    <location>
        <begin position="539"/>
        <end position="565"/>
    </location>
</feature>
<dbReference type="GeneTree" id="ENSGT00940000166404"/>
<reference evidence="13 14" key="1">
    <citation type="submission" date="2009-06" db="EMBL/GenBank/DDBJ databases">
        <title>The Genome Sequence of Loxodonta africana (African elephant).</title>
        <authorList>
            <person name="Di Palma F."/>
            <person name="Heiman D."/>
            <person name="Young S."/>
            <person name="Johnson J."/>
            <person name="Lander E.S."/>
            <person name="Lindblad-Toh K."/>
        </authorList>
    </citation>
    <scope>NUCLEOTIDE SEQUENCE [LARGE SCALE GENOMIC DNA]</scope>
    <source>
        <strain evidence="13 14">Isolate ISIS603380</strain>
    </source>
</reference>
<dbReference type="InterPro" id="IPR001828">
    <property type="entry name" value="ANF_lig-bd_rcpt"/>
</dbReference>
<dbReference type="PANTHER" id="PTHR24061:SF0">
    <property type="entry name" value="C-FAMILY ODORANT RECEPTOR OLFCT1"/>
    <property type="match status" value="1"/>
</dbReference>
<comment type="subcellular location">
    <subcellularLocation>
        <location evidence="1">Cell membrane</location>
        <topology evidence="1">Multi-pass membrane protein</topology>
    </subcellularLocation>
</comment>
<feature type="transmembrane region" description="Helical" evidence="11">
    <location>
        <begin position="652"/>
        <end position="673"/>
    </location>
</feature>
<evidence type="ECO:0000256" key="6">
    <source>
        <dbReference type="ARBA" id="ARBA00023040"/>
    </source>
</evidence>
<dbReference type="Gene3D" id="2.10.50.30">
    <property type="entry name" value="GPCR, family 3, nine cysteines domain"/>
    <property type="match status" value="1"/>
</dbReference>
<keyword evidence="4" id="KW-0732">Signal</keyword>
<evidence type="ECO:0000256" key="7">
    <source>
        <dbReference type="ARBA" id="ARBA00023136"/>
    </source>
</evidence>
<name>G3UKT2_LOXAF</name>
<reference evidence="13" key="2">
    <citation type="submission" date="2025-08" db="UniProtKB">
        <authorList>
            <consortium name="Ensembl"/>
        </authorList>
    </citation>
    <scope>IDENTIFICATION</scope>
    <source>
        <strain evidence="13">Isolate ISIS603380</strain>
    </source>
</reference>
<protein>
    <recommendedName>
        <fullName evidence="12">G-protein coupled receptors family 3 profile domain-containing protein</fullName>
    </recommendedName>
</protein>
<feature type="transmembrane region" description="Helical" evidence="11">
    <location>
        <begin position="592"/>
        <end position="615"/>
    </location>
</feature>
<keyword evidence="6" id="KW-0297">G-protein coupled receptor</keyword>
<dbReference type="Pfam" id="PF01094">
    <property type="entry name" value="ANF_receptor"/>
    <property type="match status" value="1"/>
</dbReference>
<dbReference type="InterPro" id="IPR000068">
    <property type="entry name" value="GPCR_3_Ca_sens_rcpt-rel"/>
</dbReference>
<feature type="domain" description="G-protein coupled receptors family 3 profile" evidence="12">
    <location>
        <begin position="441"/>
        <end position="689"/>
    </location>
</feature>
<feature type="transmembrane region" description="Helical" evidence="11">
    <location>
        <begin position="503"/>
        <end position="527"/>
    </location>
</feature>
<keyword evidence="14" id="KW-1185">Reference proteome</keyword>
<dbReference type="Proteomes" id="UP000007646">
    <property type="component" value="Unassembled WGS sequence"/>
</dbReference>
<keyword evidence="5 11" id="KW-1133">Transmembrane helix</keyword>
<evidence type="ECO:0000256" key="5">
    <source>
        <dbReference type="ARBA" id="ARBA00022989"/>
    </source>
</evidence>
<dbReference type="GO" id="GO:0005886">
    <property type="term" value="C:plasma membrane"/>
    <property type="evidence" value="ECO:0007669"/>
    <property type="project" value="UniProtKB-SubCell"/>
</dbReference>
<dbReference type="PANTHER" id="PTHR24061">
    <property type="entry name" value="CALCIUM-SENSING RECEPTOR-RELATED"/>
    <property type="match status" value="1"/>
</dbReference>
<evidence type="ECO:0000256" key="4">
    <source>
        <dbReference type="ARBA" id="ARBA00022729"/>
    </source>
</evidence>
<dbReference type="PROSITE" id="PS50259">
    <property type="entry name" value="G_PROTEIN_RECEP_F3_4"/>
    <property type="match status" value="1"/>
</dbReference>
<evidence type="ECO:0000259" key="12">
    <source>
        <dbReference type="PROSITE" id="PS50259"/>
    </source>
</evidence>
<evidence type="ECO:0000256" key="10">
    <source>
        <dbReference type="ARBA" id="ARBA00023224"/>
    </source>
</evidence>
<dbReference type="Pfam" id="PF00003">
    <property type="entry name" value="7tm_3"/>
    <property type="match status" value="1"/>
</dbReference>
<dbReference type="Gene3D" id="3.40.50.2300">
    <property type="match status" value="2"/>
</dbReference>
<sequence>SSDSVSTEGDMLIRAVTPLHAVLNQPEVKFQQPLEQLLCQRRAFNSLSWVALGLLFAVAEVKGDPTILPNITVGLHIYDSCISGIQALGSTPPLLSNQPQPTPNFSCGPQQLLLSPSTWLSCSLFTESLSLHLPSFLCTVLSNAHQPWVLAQLLSHFNWTWVGLVGADNGNFEWLDQQLQEEMRHGDGCLAFSKIISPGNSISSTARTTASSPAARVIVCDCYRFHVRLPGEEWTRRMWIFSTSFFYDPLVLGPRAQELLNGSLVLAIHSGVMPGFEDFLLALCPAIYPGNSLMRKLWEKLQGCRLPASTPSTQSARDATKHCTGLESMTAAHLSVFKLSDLTATYQAYVATKTLLAAYQNLVSCAPGEGPFLHSINAKKKISLMTIYILLRLFKGQLDGANDSDSPTCQKCPEDQWPNLGKSQCIPQTLDFLSYHEPLGTVLVVCTALLFLLTLAILDHTPIVRANNHQLSYLLLASLGLCFLCPFMFIGHPGPLTYAVSQAASGVTFTVCVSTVLAKTIMVVAAFHATQPNAKIKKWVGPVLPSTVPIVCSLVQAALCMFWVIGWPPRPVNLTEPGSIATVMCDEGSLELFYAMLGYLGLLGLVSLLVAFPACRLPDTFNEAKHIILSTLVCSCIWVSFTPATSSHGKDIVAVEVFAILASGAGLMSCLFFPKRYIVLLHPEKNTREPMLGRHHL</sequence>
<evidence type="ECO:0000313" key="13">
    <source>
        <dbReference type="Ensembl" id="ENSLAFP00000028441.1"/>
    </source>
</evidence>
<dbReference type="PRINTS" id="PR00248">
    <property type="entry name" value="GPCRMGR"/>
</dbReference>
<keyword evidence="3 11" id="KW-0812">Transmembrane</keyword>
<evidence type="ECO:0000256" key="2">
    <source>
        <dbReference type="ARBA" id="ARBA00022475"/>
    </source>
</evidence>
<feature type="transmembrane region" description="Helical" evidence="11">
    <location>
        <begin position="627"/>
        <end position="646"/>
    </location>
</feature>
<dbReference type="SUPFAM" id="SSF53822">
    <property type="entry name" value="Periplasmic binding protein-like I"/>
    <property type="match status" value="1"/>
</dbReference>
<dbReference type="InterPro" id="IPR000337">
    <property type="entry name" value="GPCR_3"/>
</dbReference>